<organism evidence="6 7">
    <name type="scientific">Cladosporium halotolerans</name>
    <dbReference type="NCBI Taxonomy" id="1052096"/>
    <lineage>
        <taxon>Eukaryota</taxon>
        <taxon>Fungi</taxon>
        <taxon>Dikarya</taxon>
        <taxon>Ascomycota</taxon>
        <taxon>Pezizomycotina</taxon>
        <taxon>Dothideomycetes</taxon>
        <taxon>Dothideomycetidae</taxon>
        <taxon>Cladosporiales</taxon>
        <taxon>Cladosporiaceae</taxon>
        <taxon>Cladosporium</taxon>
    </lineage>
</organism>
<reference evidence="6 7" key="1">
    <citation type="journal article" date="2020" name="Microbiol. Resour. Announc.">
        <title>Draft Genome Sequence of a Cladosporium Species Isolated from the Mesophotic Ascidian Didemnum maculosum.</title>
        <authorList>
            <person name="Gioti A."/>
            <person name="Siaperas R."/>
            <person name="Nikolaivits E."/>
            <person name="Le Goff G."/>
            <person name="Ouazzani J."/>
            <person name="Kotoulas G."/>
            <person name="Topakas E."/>
        </authorList>
    </citation>
    <scope>NUCLEOTIDE SEQUENCE [LARGE SCALE GENOMIC DNA]</scope>
    <source>
        <strain evidence="6 7">TM138-S3</strain>
    </source>
</reference>
<evidence type="ECO:0000256" key="3">
    <source>
        <dbReference type="ARBA" id="ARBA00023186"/>
    </source>
</evidence>
<dbReference type="PANTHER" id="PTHR12469">
    <property type="entry name" value="PROTEIN EMI5 HOMOLOG, MITOCHONDRIAL"/>
    <property type="match status" value="1"/>
</dbReference>
<name>A0AB34KSR1_9PEZI</name>
<sequence>MSAPRIALRSSRLAARSFRPFTTSSSRFNDTNHRANDTAEQYRKAQTEKPLNPHLTNTNSTIANDMPSLGKDNPPPEMLTSVDPSFTPKDSVPENTERMTGGTQKPAPDSGANAELDVGEIEGGTFKVEPIRRSGEDAATTRARLLYQSRKRGTLESDLLLSTFADAHLGSMTPAQLQQYDAFLDENDWDIYYWATQEPTPTSVGYAEGAGPDLASPEAQGKAPADAPSPHGDAQPGNQSLDEVFRQDKAYSGEWAQTAGRFKPAYRPVPQRWRNSEILARLRSHVKQRSAGGVLEGEEVEVEKDENAGKGMGFMPALKNFEKA</sequence>
<comment type="function">
    <text evidence="4">Plays an essential role in the assembly of succinate dehydrogenase (SDH), an enzyme complex (also referred to as respiratory complex II) that is a component of both the tricarboxylic acid (TCA) cycle and the mitochondrial electron transport chain, and which couples the oxidation of succinate to fumarate with the reduction of ubiquinone (coenzyme Q) to ubiquinol. Required for flavinylation (covalent attachment of FAD) of the flavoprotein subunit of the SDH catalytic dimer.</text>
</comment>
<dbReference type="GeneID" id="96006852"/>
<accession>A0AB34KSR1</accession>
<keyword evidence="7" id="KW-1185">Reference proteome</keyword>
<feature type="compositionally biased region" description="Polar residues" evidence="5">
    <location>
        <begin position="54"/>
        <end position="63"/>
    </location>
</feature>
<dbReference type="Proteomes" id="UP000803884">
    <property type="component" value="Unassembled WGS sequence"/>
</dbReference>
<proteinExistence type="inferred from homology"/>
<dbReference type="InterPro" id="IPR036714">
    <property type="entry name" value="SDH_sf"/>
</dbReference>
<comment type="similarity">
    <text evidence="4">Belongs to the SDHAF2 family.</text>
</comment>
<evidence type="ECO:0000256" key="2">
    <source>
        <dbReference type="ARBA" id="ARBA00023128"/>
    </source>
</evidence>
<dbReference type="PANTHER" id="PTHR12469:SF2">
    <property type="entry name" value="SUCCINATE DEHYDROGENASE ASSEMBLY FACTOR 2, MITOCHONDRIAL"/>
    <property type="match status" value="1"/>
</dbReference>
<evidence type="ECO:0000256" key="1">
    <source>
        <dbReference type="ARBA" id="ARBA00004305"/>
    </source>
</evidence>
<evidence type="ECO:0000256" key="5">
    <source>
        <dbReference type="SAM" id="MobiDB-lite"/>
    </source>
</evidence>
<comment type="caution">
    <text evidence="6">The sequence shown here is derived from an EMBL/GenBank/DDBJ whole genome shotgun (WGS) entry which is preliminary data.</text>
</comment>
<keyword evidence="3 4" id="KW-0143">Chaperone</keyword>
<dbReference type="GO" id="GO:0006099">
    <property type="term" value="P:tricarboxylic acid cycle"/>
    <property type="evidence" value="ECO:0007669"/>
    <property type="project" value="TreeGrafter"/>
</dbReference>
<comment type="subunit">
    <text evidence="4">Interacts with the flavoprotein subunit within the SDH catalytic dimer.</text>
</comment>
<dbReference type="SUPFAM" id="SSF109910">
    <property type="entry name" value="YgfY-like"/>
    <property type="match status" value="1"/>
</dbReference>
<dbReference type="InterPro" id="IPR028882">
    <property type="entry name" value="SDHAF2"/>
</dbReference>
<keyword evidence="2 4" id="KW-0496">Mitochondrion</keyword>
<gene>
    <name evidence="6" type="ORF">WHR41_05409</name>
</gene>
<dbReference type="RefSeq" id="XP_069229324.1">
    <property type="nucleotide sequence ID" value="XM_069374014.1"/>
</dbReference>
<evidence type="ECO:0000313" key="7">
    <source>
        <dbReference type="Proteomes" id="UP000803884"/>
    </source>
</evidence>
<dbReference type="Pfam" id="PF03937">
    <property type="entry name" value="Sdh5"/>
    <property type="match status" value="1"/>
</dbReference>
<evidence type="ECO:0000256" key="4">
    <source>
        <dbReference type="HAMAP-Rule" id="MF_03057"/>
    </source>
</evidence>
<dbReference type="Gene3D" id="1.10.150.250">
    <property type="entry name" value="Flavinator of succinate dehydrogenase"/>
    <property type="match status" value="1"/>
</dbReference>
<dbReference type="GO" id="GO:0034553">
    <property type="term" value="P:mitochondrial respiratory chain complex II assembly"/>
    <property type="evidence" value="ECO:0007669"/>
    <property type="project" value="TreeGrafter"/>
</dbReference>
<dbReference type="GO" id="GO:0006121">
    <property type="term" value="P:mitochondrial electron transport, succinate to ubiquinone"/>
    <property type="evidence" value="ECO:0007669"/>
    <property type="project" value="UniProtKB-UniRule"/>
</dbReference>
<dbReference type="AlphaFoldDB" id="A0AB34KSR1"/>
<comment type="subcellular location">
    <subcellularLocation>
        <location evidence="1 4">Mitochondrion matrix</location>
    </subcellularLocation>
</comment>
<dbReference type="HAMAP" id="MF_03057">
    <property type="entry name" value="SDHAF2"/>
    <property type="match status" value="1"/>
</dbReference>
<feature type="compositionally biased region" description="Basic and acidic residues" evidence="5">
    <location>
        <begin position="30"/>
        <end position="47"/>
    </location>
</feature>
<feature type="region of interest" description="Disordered" evidence="5">
    <location>
        <begin position="302"/>
        <end position="324"/>
    </location>
</feature>
<evidence type="ECO:0000313" key="6">
    <source>
        <dbReference type="EMBL" id="KAL1586219.1"/>
    </source>
</evidence>
<feature type="region of interest" description="Disordered" evidence="5">
    <location>
        <begin position="20"/>
        <end position="114"/>
    </location>
</feature>
<dbReference type="InterPro" id="IPR005631">
    <property type="entry name" value="SDH"/>
</dbReference>
<dbReference type="EMBL" id="JAAQHG020000015">
    <property type="protein sequence ID" value="KAL1586219.1"/>
    <property type="molecule type" value="Genomic_DNA"/>
</dbReference>
<dbReference type="FunFam" id="1.10.150.250:FF:000002">
    <property type="entry name" value="Succinate dehydrogenase assembly factor 2, mitochondrial"/>
    <property type="match status" value="1"/>
</dbReference>
<feature type="region of interest" description="Disordered" evidence="5">
    <location>
        <begin position="203"/>
        <end position="239"/>
    </location>
</feature>
<dbReference type="GO" id="GO:0005759">
    <property type="term" value="C:mitochondrial matrix"/>
    <property type="evidence" value="ECO:0007669"/>
    <property type="project" value="UniProtKB-SubCell"/>
</dbReference>
<protein>
    <recommendedName>
        <fullName evidence="4">Succinate dehydrogenase assembly factor 2, mitochondrial</fullName>
        <shortName evidence="4">SDH assembly factor 2</shortName>
        <shortName evidence="4">SDHAF2</shortName>
    </recommendedName>
</protein>